<keyword evidence="2" id="KW-0479">Metal-binding</keyword>
<accession>A0AAI8K9Z8</accession>
<evidence type="ECO:0000256" key="4">
    <source>
        <dbReference type="ARBA" id="ARBA00023004"/>
    </source>
</evidence>
<protein>
    <recommendedName>
        <fullName evidence="12">dihydrouracil dehydrogenase (NAD(+))</fullName>
        <ecNumber evidence="12">1.3.1.1</ecNumber>
    </recommendedName>
    <alternativeName>
        <fullName evidence="7">Dihydrothymine dehydrogenase</fullName>
    </alternativeName>
    <alternativeName>
        <fullName evidence="6">Dihydrouracil dehydrogenase</fullName>
    </alternativeName>
</protein>
<keyword evidence="4" id="KW-0408">Iron</keyword>
<evidence type="ECO:0000256" key="12">
    <source>
        <dbReference type="ARBA" id="ARBA00049728"/>
    </source>
</evidence>
<dbReference type="PANTHER" id="PTHR43073">
    <property type="entry name" value="DIHYDROPYRIMIDINE DEHYDROGENASE [NADP(+)]"/>
    <property type="match status" value="1"/>
</dbReference>
<keyword evidence="3 14" id="KW-0560">Oxidoreductase</keyword>
<dbReference type="Gene3D" id="3.20.20.70">
    <property type="entry name" value="Aldolase class I"/>
    <property type="match status" value="1"/>
</dbReference>
<evidence type="ECO:0000256" key="7">
    <source>
        <dbReference type="ARBA" id="ARBA00032722"/>
    </source>
</evidence>
<evidence type="ECO:0000313" key="14">
    <source>
        <dbReference type="EMBL" id="AXO87971.1"/>
    </source>
</evidence>
<dbReference type="InterPro" id="IPR005720">
    <property type="entry name" value="Dihydroorotate_DH_cat"/>
</dbReference>
<dbReference type="GO" id="GO:0004159">
    <property type="term" value="F:dihydropyrimidine dehydrogenase (NAD+) activity"/>
    <property type="evidence" value="ECO:0007669"/>
    <property type="project" value="UniProtKB-EC"/>
</dbReference>
<evidence type="ECO:0000259" key="13">
    <source>
        <dbReference type="PROSITE" id="PS51379"/>
    </source>
</evidence>
<comment type="catalytic activity">
    <reaction evidence="9">
        <text>5,6-dihydrouracil + NAD(+) = uracil + NADH + H(+)</text>
        <dbReference type="Rhea" id="RHEA:20189"/>
        <dbReference type="ChEBI" id="CHEBI:15378"/>
        <dbReference type="ChEBI" id="CHEBI:15901"/>
        <dbReference type="ChEBI" id="CHEBI:17568"/>
        <dbReference type="ChEBI" id="CHEBI:57540"/>
        <dbReference type="ChEBI" id="CHEBI:57945"/>
        <dbReference type="EC" id="1.3.1.1"/>
    </reaction>
</comment>
<dbReference type="FunFam" id="3.20.20.70:FF:000027">
    <property type="entry name" value="Dihydropyrimidine dehydrogenase [NADP(+)]"/>
    <property type="match status" value="1"/>
</dbReference>
<evidence type="ECO:0000256" key="6">
    <source>
        <dbReference type="ARBA" id="ARBA00030119"/>
    </source>
</evidence>
<evidence type="ECO:0000256" key="10">
    <source>
        <dbReference type="ARBA" id="ARBA00049578"/>
    </source>
</evidence>
<dbReference type="SUPFAM" id="SSF54862">
    <property type="entry name" value="4Fe-4S ferredoxins"/>
    <property type="match status" value="1"/>
</dbReference>
<dbReference type="EMBL" id="CP031641">
    <property type="protein sequence ID" value="AXO87971.1"/>
    <property type="molecule type" value="Genomic_DNA"/>
</dbReference>
<evidence type="ECO:0000256" key="11">
    <source>
        <dbReference type="ARBA" id="ARBA00049714"/>
    </source>
</evidence>
<dbReference type="RefSeq" id="WP_039576829.1">
    <property type="nucleotide sequence ID" value="NZ_CP009747.1"/>
</dbReference>
<dbReference type="KEGG" id="ppv:NJ69_05340"/>
<feature type="domain" description="4Fe-4S ferredoxin-type" evidence="13">
    <location>
        <begin position="373"/>
        <end position="403"/>
    </location>
</feature>
<dbReference type="GO" id="GO:0051536">
    <property type="term" value="F:iron-sulfur cluster binding"/>
    <property type="evidence" value="ECO:0007669"/>
    <property type="project" value="UniProtKB-KW"/>
</dbReference>
<dbReference type="PANTHER" id="PTHR43073:SF2">
    <property type="entry name" value="DIHYDROPYRIMIDINE DEHYDROGENASE [NADP(+)]"/>
    <property type="match status" value="1"/>
</dbReference>
<evidence type="ECO:0000256" key="1">
    <source>
        <dbReference type="ARBA" id="ARBA00010804"/>
    </source>
</evidence>
<evidence type="ECO:0000256" key="2">
    <source>
        <dbReference type="ARBA" id="ARBA00022723"/>
    </source>
</evidence>
<evidence type="ECO:0000313" key="15">
    <source>
        <dbReference type="Proteomes" id="UP000258127"/>
    </source>
</evidence>
<dbReference type="NCBIfam" id="NF006183">
    <property type="entry name" value="PRK08318.1"/>
    <property type="match status" value="1"/>
</dbReference>
<dbReference type="SUPFAM" id="SSF51395">
    <property type="entry name" value="FMN-linked oxidoreductases"/>
    <property type="match status" value="1"/>
</dbReference>
<dbReference type="PROSITE" id="PS51379">
    <property type="entry name" value="4FE4S_FER_2"/>
    <property type="match status" value="2"/>
</dbReference>
<dbReference type="Proteomes" id="UP000258127">
    <property type="component" value="Chromosome"/>
</dbReference>
<dbReference type="AlphaFoldDB" id="A0AAI8K9Z8"/>
<dbReference type="InterPro" id="IPR017900">
    <property type="entry name" value="4Fe4S_Fe_S_CS"/>
</dbReference>
<comment type="subunit">
    <text evidence="11">Heterotetramer of 2 PreA and 2 PreT subunits.</text>
</comment>
<dbReference type="CDD" id="cd02940">
    <property type="entry name" value="DHPD_FMN"/>
    <property type="match status" value="1"/>
</dbReference>
<dbReference type="Pfam" id="PF01180">
    <property type="entry name" value="DHO_dh"/>
    <property type="match status" value="1"/>
</dbReference>
<comment type="function">
    <text evidence="10">Involved in pyrimidine base degradation. Catalyzes physiologically the reduction of uracil to 5,6-dihydrouracil (DHU) by using NADH as a specific cosubstrate. It also catalyzes the reverse reaction and the reduction of thymine to 5,6-dihydrothymine (DHT).</text>
</comment>
<evidence type="ECO:0000256" key="9">
    <source>
        <dbReference type="ARBA" id="ARBA00048792"/>
    </source>
</evidence>
<evidence type="ECO:0000256" key="8">
    <source>
        <dbReference type="ARBA" id="ARBA00047685"/>
    </source>
</evidence>
<dbReference type="InterPro" id="IPR017896">
    <property type="entry name" value="4Fe4S_Fe-S-bd"/>
</dbReference>
<dbReference type="GO" id="GO:0046872">
    <property type="term" value="F:metal ion binding"/>
    <property type="evidence" value="ECO:0007669"/>
    <property type="project" value="UniProtKB-KW"/>
</dbReference>
<gene>
    <name evidence="14" type="primary">preA</name>
    <name evidence="14" type="ORF">DZC75_08160</name>
</gene>
<dbReference type="GO" id="GO:0005737">
    <property type="term" value="C:cytoplasm"/>
    <property type="evidence" value="ECO:0007669"/>
    <property type="project" value="InterPro"/>
</dbReference>
<organism evidence="14 15">
    <name type="scientific">Pseudomonas parafulva</name>
    <dbReference type="NCBI Taxonomy" id="157782"/>
    <lineage>
        <taxon>Bacteria</taxon>
        <taxon>Pseudomonadati</taxon>
        <taxon>Pseudomonadota</taxon>
        <taxon>Gammaproteobacteria</taxon>
        <taxon>Pseudomonadales</taxon>
        <taxon>Pseudomonadaceae</taxon>
        <taxon>Pseudomonas</taxon>
    </lineage>
</organism>
<sequence length="424" mass="46192">MADLSIEFAGIKAPNPFWLASAPPTDKAYNVIRAFEAGWGGVVWKTLGEDPAAVNVSSRYSAHFGANRLVQGINNIELITDRSLEINLREITQVKKDWPDRALVVSLMVPCEEERWKFILPLVEATGADGIELNFGCPHGMPERGMGAAVGQVPEYVEMVTRWCKTYCSLPVIVKLTPNITDIRQSARAAHRGGADAVSLINTINSITSVDLERMVAHPIVGDQSTHGGYCGSAVKPIALNMVAEIARDPETRGLPICGIGGIGTWRDAAEFIALGSGAVQVCTAAMLHGFRIVEDLQDGLARWMDQQGHRNLEAFRGQAVAHTTDWKFLDINYKSVAHIDQSACIGCGRCHIACEDTSHQAIASTLQADGTHTYSVIEEECVGCNLCQITCPVQDCIEMVAQDTGKPYLNWTQDPRNPYREAS</sequence>
<evidence type="ECO:0000256" key="3">
    <source>
        <dbReference type="ARBA" id="ARBA00023002"/>
    </source>
</evidence>
<keyword evidence="15" id="KW-1185">Reference proteome</keyword>
<comment type="catalytic activity">
    <reaction evidence="8">
        <text>5,6-dihydrothymine + NAD(+) = thymine + NADH + H(+)</text>
        <dbReference type="Rhea" id="RHEA:28791"/>
        <dbReference type="ChEBI" id="CHEBI:15378"/>
        <dbReference type="ChEBI" id="CHEBI:17821"/>
        <dbReference type="ChEBI" id="CHEBI:27468"/>
        <dbReference type="ChEBI" id="CHEBI:57540"/>
        <dbReference type="ChEBI" id="CHEBI:57945"/>
        <dbReference type="EC" id="1.3.1.1"/>
    </reaction>
</comment>
<proteinExistence type="inferred from homology"/>
<reference evidence="14 15" key="1">
    <citation type="submission" date="2018-08" db="EMBL/GenBank/DDBJ databases">
        <authorList>
            <person name="Lee Y."/>
            <person name="Kakembo D."/>
        </authorList>
    </citation>
    <scope>NUCLEOTIDE SEQUENCE [LARGE SCALE GENOMIC DNA]</scope>
    <source>
        <strain evidence="14 15">JBCS1880</strain>
    </source>
</reference>
<comment type="similarity">
    <text evidence="1">Belongs to the dihydropyrimidine dehydrogenase family.</text>
</comment>
<keyword evidence="5" id="KW-0411">Iron-sulfur</keyword>
<dbReference type="Pfam" id="PF14697">
    <property type="entry name" value="Fer4_21"/>
    <property type="match status" value="1"/>
</dbReference>
<feature type="domain" description="4Fe-4S ferredoxin-type" evidence="13">
    <location>
        <begin position="336"/>
        <end position="365"/>
    </location>
</feature>
<dbReference type="EC" id="1.3.1.1" evidence="12"/>
<dbReference type="Gene3D" id="3.30.70.20">
    <property type="match status" value="1"/>
</dbReference>
<dbReference type="PROSITE" id="PS00198">
    <property type="entry name" value="4FE4S_FER_1"/>
    <property type="match status" value="1"/>
</dbReference>
<name>A0AAI8K9Z8_9PSED</name>
<dbReference type="InterPro" id="IPR013785">
    <property type="entry name" value="Aldolase_TIM"/>
</dbReference>
<evidence type="ECO:0000256" key="5">
    <source>
        <dbReference type="ARBA" id="ARBA00023014"/>
    </source>
</evidence>